<organism evidence="2">
    <name type="scientific">Solanum chacoense</name>
    <name type="common">Chaco potato</name>
    <dbReference type="NCBI Taxonomy" id="4108"/>
    <lineage>
        <taxon>Eukaryota</taxon>
        <taxon>Viridiplantae</taxon>
        <taxon>Streptophyta</taxon>
        <taxon>Embryophyta</taxon>
        <taxon>Tracheophyta</taxon>
        <taxon>Spermatophyta</taxon>
        <taxon>Magnoliopsida</taxon>
        <taxon>eudicotyledons</taxon>
        <taxon>Gunneridae</taxon>
        <taxon>Pentapetalae</taxon>
        <taxon>asterids</taxon>
        <taxon>lamiids</taxon>
        <taxon>Solanales</taxon>
        <taxon>Solanaceae</taxon>
        <taxon>Solanoideae</taxon>
        <taxon>Solaneae</taxon>
        <taxon>Solanum</taxon>
    </lineage>
</organism>
<reference evidence="2" key="1">
    <citation type="submission" date="2015-12" db="EMBL/GenBank/DDBJ databases">
        <title>Gene expression during late stages of embryo sac development: a critical building block for successful pollen-pistil interactions.</title>
        <authorList>
            <person name="Liu Y."/>
            <person name="Joly V."/>
            <person name="Sabar M."/>
            <person name="Matton D.P."/>
        </authorList>
    </citation>
    <scope>NUCLEOTIDE SEQUENCE</scope>
</reference>
<evidence type="ECO:0000256" key="1">
    <source>
        <dbReference type="SAM" id="Phobius"/>
    </source>
</evidence>
<feature type="transmembrane region" description="Helical" evidence="1">
    <location>
        <begin position="25"/>
        <end position="42"/>
    </location>
</feature>
<name>A0A0V0I3W0_SOLCH</name>
<proteinExistence type="predicted"/>
<dbReference type="EMBL" id="GEDG01011504">
    <property type="protein sequence ID" value="JAP27123.1"/>
    <property type="molecule type" value="Transcribed_RNA"/>
</dbReference>
<feature type="transmembrane region" description="Helical" evidence="1">
    <location>
        <begin position="49"/>
        <end position="69"/>
    </location>
</feature>
<keyword evidence="1" id="KW-1133">Transmembrane helix</keyword>
<feature type="non-terminal residue" evidence="2">
    <location>
        <position position="1"/>
    </location>
</feature>
<keyword evidence="1" id="KW-0812">Transmembrane</keyword>
<sequence length="70" mass="8076">TFYTLFFFGFLYTVALPFCFNKDIPQFLFHFAKVFMLCFFFLCKSGETAVMSISLLGLCSLSILLLQGFE</sequence>
<evidence type="ECO:0000313" key="2">
    <source>
        <dbReference type="EMBL" id="JAP27123.1"/>
    </source>
</evidence>
<keyword evidence="1" id="KW-0472">Membrane</keyword>
<dbReference type="AlphaFoldDB" id="A0A0V0I3W0"/>
<accession>A0A0V0I3W0</accession>
<protein>
    <submittedName>
        <fullName evidence="2">Putative ovule protein</fullName>
    </submittedName>
</protein>